<feature type="chain" id="PRO_5025375709" evidence="1">
    <location>
        <begin position="29"/>
        <end position="120"/>
    </location>
</feature>
<dbReference type="Proteomes" id="UP000800200">
    <property type="component" value="Unassembled WGS sequence"/>
</dbReference>
<dbReference type="AlphaFoldDB" id="A0A6A6EMJ6"/>
<evidence type="ECO:0000313" key="3">
    <source>
        <dbReference type="Proteomes" id="UP000800200"/>
    </source>
</evidence>
<proteinExistence type="predicted"/>
<name>A0A6A6EMJ6_9PEZI</name>
<keyword evidence="1" id="KW-0732">Signal</keyword>
<dbReference type="EMBL" id="ML994613">
    <property type="protein sequence ID" value="KAF2193407.1"/>
    <property type="molecule type" value="Genomic_DNA"/>
</dbReference>
<accession>A0A6A6EMJ6</accession>
<reference evidence="2" key="1">
    <citation type="journal article" date="2020" name="Stud. Mycol.">
        <title>101 Dothideomycetes genomes: a test case for predicting lifestyles and emergence of pathogens.</title>
        <authorList>
            <person name="Haridas S."/>
            <person name="Albert R."/>
            <person name="Binder M."/>
            <person name="Bloem J."/>
            <person name="Labutti K."/>
            <person name="Salamov A."/>
            <person name="Andreopoulos B."/>
            <person name="Baker S."/>
            <person name="Barry K."/>
            <person name="Bills G."/>
            <person name="Bluhm B."/>
            <person name="Cannon C."/>
            <person name="Castanera R."/>
            <person name="Culley D."/>
            <person name="Daum C."/>
            <person name="Ezra D."/>
            <person name="Gonzalez J."/>
            <person name="Henrissat B."/>
            <person name="Kuo A."/>
            <person name="Liang C."/>
            <person name="Lipzen A."/>
            <person name="Lutzoni F."/>
            <person name="Magnuson J."/>
            <person name="Mondo S."/>
            <person name="Nolan M."/>
            <person name="Ohm R."/>
            <person name="Pangilinan J."/>
            <person name="Park H.-J."/>
            <person name="Ramirez L."/>
            <person name="Alfaro M."/>
            <person name="Sun H."/>
            <person name="Tritt A."/>
            <person name="Yoshinaga Y."/>
            <person name="Zwiers L.-H."/>
            <person name="Turgeon B."/>
            <person name="Goodwin S."/>
            <person name="Spatafora J."/>
            <person name="Crous P."/>
            <person name="Grigoriev I."/>
        </authorList>
    </citation>
    <scope>NUCLEOTIDE SEQUENCE</scope>
    <source>
        <strain evidence="2">CBS 207.26</strain>
    </source>
</reference>
<keyword evidence="3" id="KW-1185">Reference proteome</keyword>
<gene>
    <name evidence="2" type="ORF">K469DRAFT_788900</name>
</gene>
<organism evidence="2 3">
    <name type="scientific">Zopfia rhizophila CBS 207.26</name>
    <dbReference type="NCBI Taxonomy" id="1314779"/>
    <lineage>
        <taxon>Eukaryota</taxon>
        <taxon>Fungi</taxon>
        <taxon>Dikarya</taxon>
        <taxon>Ascomycota</taxon>
        <taxon>Pezizomycotina</taxon>
        <taxon>Dothideomycetes</taxon>
        <taxon>Dothideomycetes incertae sedis</taxon>
        <taxon>Zopfiaceae</taxon>
        <taxon>Zopfia</taxon>
    </lineage>
</organism>
<feature type="signal peptide" evidence="1">
    <location>
        <begin position="1"/>
        <end position="28"/>
    </location>
</feature>
<evidence type="ECO:0000313" key="2">
    <source>
        <dbReference type="EMBL" id="KAF2193407.1"/>
    </source>
</evidence>
<evidence type="ECO:0000256" key="1">
    <source>
        <dbReference type="SAM" id="SignalP"/>
    </source>
</evidence>
<protein>
    <submittedName>
        <fullName evidence="2">Uncharacterized protein</fullName>
    </submittedName>
</protein>
<sequence length="120" mass="13375">MSQKTRSAREKFLGLALILSELAKQLEALWDGTNNNLEYCPERVAGIHAPYALAVQKHYKIQQNEFSLIRVEIQPYTFSNSAGTTSLLLIQKLDGTPLDPHKEEITYITSGVEIAAVVCL</sequence>